<dbReference type="GO" id="GO:0003677">
    <property type="term" value="F:DNA binding"/>
    <property type="evidence" value="ECO:0007669"/>
    <property type="project" value="UniProtKB-KW"/>
</dbReference>
<feature type="domain" description="Tyr recombinase" evidence="5">
    <location>
        <begin position="181"/>
        <end position="365"/>
    </location>
</feature>
<dbReference type="AlphaFoldDB" id="A0A346AX99"/>
<evidence type="ECO:0000256" key="1">
    <source>
        <dbReference type="ARBA" id="ARBA00008857"/>
    </source>
</evidence>
<evidence type="ECO:0000256" key="3">
    <source>
        <dbReference type="ARBA" id="ARBA00023125"/>
    </source>
</evidence>
<dbReference type="Proteomes" id="UP000254337">
    <property type="component" value="Chromosome"/>
</dbReference>
<dbReference type="PROSITE" id="PS51898">
    <property type="entry name" value="TYR_RECOMBINASE"/>
    <property type="match status" value="1"/>
</dbReference>
<dbReference type="GO" id="GO:0015074">
    <property type="term" value="P:DNA integration"/>
    <property type="evidence" value="ECO:0007669"/>
    <property type="project" value="UniProtKB-KW"/>
</dbReference>
<proteinExistence type="inferred from homology"/>
<evidence type="ECO:0000313" key="7">
    <source>
        <dbReference type="Proteomes" id="UP000254337"/>
    </source>
</evidence>
<dbReference type="InterPro" id="IPR011010">
    <property type="entry name" value="DNA_brk_join_enz"/>
</dbReference>
<organism evidence="6 7">
    <name type="scientific">Megasphaera stantonii</name>
    <dbReference type="NCBI Taxonomy" id="2144175"/>
    <lineage>
        <taxon>Bacteria</taxon>
        <taxon>Bacillati</taxon>
        <taxon>Bacillota</taxon>
        <taxon>Negativicutes</taxon>
        <taxon>Veillonellales</taxon>
        <taxon>Veillonellaceae</taxon>
        <taxon>Megasphaera</taxon>
    </lineage>
</organism>
<dbReference type="Gene3D" id="1.10.150.130">
    <property type="match status" value="1"/>
</dbReference>
<dbReference type="SUPFAM" id="SSF56349">
    <property type="entry name" value="DNA breaking-rejoining enzymes"/>
    <property type="match status" value="1"/>
</dbReference>
<keyword evidence="4" id="KW-0233">DNA recombination</keyword>
<keyword evidence="2" id="KW-0229">DNA integration</keyword>
<evidence type="ECO:0000256" key="4">
    <source>
        <dbReference type="ARBA" id="ARBA00023172"/>
    </source>
</evidence>
<protein>
    <submittedName>
        <fullName evidence="6">Site-specific integrase</fullName>
    </submittedName>
</protein>
<dbReference type="Pfam" id="PF14659">
    <property type="entry name" value="Phage_int_SAM_3"/>
    <property type="match status" value="1"/>
</dbReference>
<name>A0A346AX99_9FIRM</name>
<dbReference type="Pfam" id="PF00589">
    <property type="entry name" value="Phage_integrase"/>
    <property type="match status" value="1"/>
</dbReference>
<reference evidence="6 7" key="1">
    <citation type="submission" date="2018-05" db="EMBL/GenBank/DDBJ databases">
        <title>Complete genome sequence of Megasphaera sp. AJH120T, isolated from the ceca of a chicken.</title>
        <authorList>
            <person name="Maki J."/>
            <person name="Looft T."/>
        </authorList>
    </citation>
    <scope>NUCLEOTIDE SEQUENCE [LARGE SCALE GENOMIC DNA]</scope>
    <source>
        <strain evidence="6 7">AJH120</strain>
    </source>
</reference>
<dbReference type="RefSeq" id="WP_107195863.1">
    <property type="nucleotide sequence ID" value="NZ_CP029462.1"/>
</dbReference>
<dbReference type="EMBL" id="CP029462">
    <property type="protein sequence ID" value="AXL20492.1"/>
    <property type="molecule type" value="Genomic_DNA"/>
</dbReference>
<evidence type="ECO:0000256" key="2">
    <source>
        <dbReference type="ARBA" id="ARBA00022908"/>
    </source>
</evidence>
<dbReference type="InterPro" id="IPR050090">
    <property type="entry name" value="Tyrosine_recombinase_XerCD"/>
</dbReference>
<accession>A0A346AX99</accession>
<evidence type="ECO:0000313" key="6">
    <source>
        <dbReference type="EMBL" id="AXL20492.1"/>
    </source>
</evidence>
<dbReference type="InterPro" id="IPR002104">
    <property type="entry name" value="Integrase_catalytic"/>
</dbReference>
<dbReference type="CDD" id="cd01189">
    <property type="entry name" value="INT_ICEBs1_C_like"/>
    <property type="match status" value="1"/>
</dbReference>
<dbReference type="InterPro" id="IPR004107">
    <property type="entry name" value="Integrase_SAM-like_N"/>
</dbReference>
<dbReference type="GO" id="GO:0006310">
    <property type="term" value="P:DNA recombination"/>
    <property type="evidence" value="ECO:0007669"/>
    <property type="project" value="UniProtKB-KW"/>
</dbReference>
<keyword evidence="3" id="KW-0238">DNA-binding</keyword>
<dbReference type="KEGG" id="meg:DKB62_02300"/>
<dbReference type="PANTHER" id="PTHR30349:SF64">
    <property type="entry name" value="PROPHAGE INTEGRASE INTD-RELATED"/>
    <property type="match status" value="1"/>
</dbReference>
<dbReference type="Gene3D" id="1.10.443.10">
    <property type="entry name" value="Intergrase catalytic core"/>
    <property type="match status" value="1"/>
</dbReference>
<dbReference type="OrthoDB" id="9769726at2"/>
<dbReference type="InterPro" id="IPR010998">
    <property type="entry name" value="Integrase_recombinase_N"/>
</dbReference>
<sequence length="372" mass="42644">MATKRRNKGEGSITQLSNGKYKMTITIGKGLDGKQKRKSITAATKKELFDKAAYVKAQYGVMTQAEIQAQLSTETYREFSKKMAALQEAGLTENTKNTYNNIDEKYLLPRLGDSRMKDITPHMCETLICDLLWQNKLSGSTLRGIKSRMSYMFKQAVKRDILAVNPLDKTDITLPPKNRKALMTLPTVEKMQELLTYMKEKRPNLYPMVYTAIYTGMRRGELLGLKWPCVDFDKKTITINNQITDRGNSDAPLKTETSYRTIYVSDKLLAVLKDVPHKSQYVFTSPATGTHYSRGVTTNLKNIFREVNMPEHFSMHDLRHFHATQLIMHNANIKVVSRRLGHKDIKVTLDLYFNFMPSMDEEASRIMDTIID</sequence>
<evidence type="ECO:0000259" key="5">
    <source>
        <dbReference type="PROSITE" id="PS51898"/>
    </source>
</evidence>
<comment type="similarity">
    <text evidence="1">Belongs to the 'phage' integrase family.</text>
</comment>
<keyword evidence="7" id="KW-1185">Reference proteome</keyword>
<dbReference type="InterPro" id="IPR013762">
    <property type="entry name" value="Integrase-like_cat_sf"/>
</dbReference>
<dbReference type="PANTHER" id="PTHR30349">
    <property type="entry name" value="PHAGE INTEGRASE-RELATED"/>
    <property type="match status" value="1"/>
</dbReference>
<gene>
    <name evidence="6" type="ORF">DKB62_02300</name>
</gene>